<dbReference type="Ensembl" id="ENSCABT00000028067.1">
    <property type="protein sequence ID" value="ENSCABP00000025613.1"/>
    <property type="gene ID" value="ENSCABG00000018836.1"/>
</dbReference>
<feature type="region of interest" description="Disordered" evidence="1">
    <location>
        <begin position="46"/>
        <end position="65"/>
    </location>
</feature>
<feature type="region of interest" description="Disordered" evidence="1">
    <location>
        <begin position="1"/>
        <end position="36"/>
    </location>
</feature>
<reference evidence="2" key="2">
    <citation type="submission" date="2025-09" db="UniProtKB">
        <authorList>
            <consortium name="Ensembl"/>
        </authorList>
    </citation>
    <scope>IDENTIFICATION</scope>
</reference>
<dbReference type="PANTHER" id="PTHR46703:SF1">
    <property type="match status" value="1"/>
</dbReference>
<feature type="compositionally biased region" description="Basic and acidic residues" evidence="1">
    <location>
        <begin position="1"/>
        <end position="18"/>
    </location>
</feature>
<dbReference type="Proteomes" id="UP000694404">
    <property type="component" value="Unplaced"/>
</dbReference>
<evidence type="ECO:0000313" key="2">
    <source>
        <dbReference type="Ensembl" id="ENSCABP00000025613.1"/>
    </source>
</evidence>
<evidence type="ECO:0000313" key="3">
    <source>
        <dbReference type="Proteomes" id="UP000694404"/>
    </source>
</evidence>
<name>A0A8C0J1I7_CHEAB</name>
<accession>A0A8C0J1I7</accession>
<sequence length="136" mass="15631">MGQLVLRDRRAPFRRDGRWPPLPSADRKEVGFRAPNPEWQRLAPRGVQCSNTTNPGEAGRSPGESSLFFVKGRAPWNGFTPRERPEPWKVSQLQRHSVSSHWPLKIGGRWCKSRAGSYLYPQQVSKVNSLWHVRTM</sequence>
<dbReference type="OMA" id="PWKAYPY"/>
<organism evidence="2 3">
    <name type="scientific">Chelonoidis abingdonii</name>
    <name type="common">Abingdon island giant tortoise</name>
    <name type="synonym">Testudo abingdonii</name>
    <dbReference type="NCBI Taxonomy" id="106734"/>
    <lineage>
        <taxon>Eukaryota</taxon>
        <taxon>Metazoa</taxon>
        <taxon>Chordata</taxon>
        <taxon>Craniata</taxon>
        <taxon>Vertebrata</taxon>
        <taxon>Euteleostomi</taxon>
        <taxon>Archelosauria</taxon>
        <taxon>Testudinata</taxon>
        <taxon>Testudines</taxon>
        <taxon>Cryptodira</taxon>
        <taxon>Durocryptodira</taxon>
        <taxon>Testudinoidea</taxon>
        <taxon>Testudinidae</taxon>
        <taxon>Chelonoidis</taxon>
    </lineage>
</organism>
<protein>
    <submittedName>
        <fullName evidence="2">Uncharacterized protein</fullName>
    </submittedName>
</protein>
<dbReference type="PANTHER" id="PTHR46703">
    <property type="match status" value="1"/>
</dbReference>
<proteinExistence type="predicted"/>
<reference evidence="2" key="1">
    <citation type="submission" date="2025-08" db="UniProtKB">
        <authorList>
            <consortium name="Ensembl"/>
        </authorList>
    </citation>
    <scope>IDENTIFICATION</scope>
</reference>
<keyword evidence="3" id="KW-1185">Reference proteome</keyword>
<evidence type="ECO:0000256" key="1">
    <source>
        <dbReference type="SAM" id="MobiDB-lite"/>
    </source>
</evidence>
<dbReference type="AlphaFoldDB" id="A0A8C0J1I7"/>
<dbReference type="GeneTree" id="ENSGT00910000144311"/>